<reference evidence="4" key="2">
    <citation type="journal article" date="2016" name="Fungal Biol.">
        <title>Ochratoxin A production by Penicillium thymicola.</title>
        <authorList>
            <person name="Nguyen H.D.T."/>
            <person name="McMullin D.R."/>
            <person name="Ponomareva E."/>
            <person name="Riley R."/>
            <person name="Pomraning K.R."/>
            <person name="Baker S.E."/>
            <person name="Seifert K.A."/>
        </authorList>
    </citation>
    <scope>NUCLEOTIDE SEQUENCE</scope>
    <source>
        <strain evidence="4">DAOM 180753</strain>
    </source>
</reference>
<evidence type="ECO:0000313" key="4">
    <source>
        <dbReference type="EMBL" id="KAJ9488610.1"/>
    </source>
</evidence>
<organism evidence="4 5">
    <name type="scientific">Penicillium thymicola</name>
    <dbReference type="NCBI Taxonomy" id="293382"/>
    <lineage>
        <taxon>Eukaryota</taxon>
        <taxon>Fungi</taxon>
        <taxon>Dikarya</taxon>
        <taxon>Ascomycota</taxon>
        <taxon>Pezizomycotina</taxon>
        <taxon>Eurotiomycetes</taxon>
        <taxon>Eurotiomycetidae</taxon>
        <taxon>Eurotiales</taxon>
        <taxon>Aspergillaceae</taxon>
        <taxon>Penicillium</taxon>
    </lineage>
</organism>
<dbReference type="Proteomes" id="UP001227192">
    <property type="component" value="Unassembled WGS sequence"/>
</dbReference>
<dbReference type="PANTHER" id="PTHR43775">
    <property type="entry name" value="FATTY ACID SYNTHASE"/>
    <property type="match status" value="1"/>
</dbReference>
<dbReference type="Gene3D" id="3.40.47.10">
    <property type="match status" value="1"/>
</dbReference>
<dbReference type="CDD" id="cd00833">
    <property type="entry name" value="PKS"/>
    <property type="match status" value="1"/>
</dbReference>
<dbReference type="GO" id="GO:0006633">
    <property type="term" value="P:fatty acid biosynthetic process"/>
    <property type="evidence" value="ECO:0007669"/>
    <property type="project" value="TreeGrafter"/>
</dbReference>
<keyword evidence="5" id="KW-1185">Reference proteome</keyword>
<dbReference type="AlphaFoldDB" id="A0AAI9X998"/>
<accession>A0AAI9X998</accession>
<dbReference type="GO" id="GO:0004312">
    <property type="term" value="F:fatty acid synthase activity"/>
    <property type="evidence" value="ECO:0007669"/>
    <property type="project" value="TreeGrafter"/>
</dbReference>
<dbReference type="InterPro" id="IPR016039">
    <property type="entry name" value="Thiolase-like"/>
</dbReference>
<evidence type="ECO:0000313" key="5">
    <source>
        <dbReference type="Proteomes" id="UP001227192"/>
    </source>
</evidence>
<keyword evidence="1" id="KW-0596">Phosphopantetheine</keyword>
<feature type="domain" description="Ketosynthase family 3 (KS3)" evidence="3">
    <location>
        <begin position="1"/>
        <end position="203"/>
    </location>
</feature>
<evidence type="ECO:0000256" key="2">
    <source>
        <dbReference type="ARBA" id="ARBA00022553"/>
    </source>
</evidence>
<reference evidence="4" key="1">
    <citation type="submission" date="2015-06" db="EMBL/GenBank/DDBJ databases">
        <authorList>
            <person name="Nguyen H."/>
        </authorList>
    </citation>
    <scope>NUCLEOTIDE SEQUENCE</scope>
    <source>
        <strain evidence="4">DAOM 180753</strain>
    </source>
</reference>
<evidence type="ECO:0000256" key="1">
    <source>
        <dbReference type="ARBA" id="ARBA00022450"/>
    </source>
</evidence>
<sequence>MDEAGVSTREQMDTDVARVSGQSSSNLYTLLYATGTACVPLSEPPVLTKIEESPGITVPSVAAQAQLIRNVYKSADLDPSQTGYVEAHGTGTQVGDPLEVQAIVSALADRIRDTPLYVGSVKSVVGHLEGRAGLAGLISATLAVESKTVPPVAGLKTLNPRIVQRDDLKFARQATPWPRDDILRASINSFGFGGTNAPIVLDDVEGFLNEFLGSHLTGTLQVISPSSTTTSRQVHVHAIKAQSLSSMGM</sequence>
<dbReference type="SMART" id="SM00825">
    <property type="entry name" value="PKS_KS"/>
    <property type="match status" value="1"/>
</dbReference>
<dbReference type="PANTHER" id="PTHR43775:SF29">
    <property type="entry name" value="ASPERFURANONE POLYKETIDE SYNTHASE AFOG-RELATED"/>
    <property type="match status" value="1"/>
</dbReference>
<dbReference type="EMBL" id="LACB01000112">
    <property type="protein sequence ID" value="KAJ9488610.1"/>
    <property type="molecule type" value="Genomic_DNA"/>
</dbReference>
<protein>
    <recommendedName>
        <fullName evidence="3">Ketosynthase family 3 (KS3) domain-containing protein</fullName>
    </recommendedName>
</protein>
<dbReference type="InterPro" id="IPR020841">
    <property type="entry name" value="PKS_Beta-ketoAc_synthase_dom"/>
</dbReference>
<dbReference type="InterPro" id="IPR050091">
    <property type="entry name" value="PKS_NRPS_Biosynth_Enz"/>
</dbReference>
<comment type="caution">
    <text evidence="4">The sequence shown here is derived from an EMBL/GenBank/DDBJ whole genome shotgun (WGS) entry which is preliminary data.</text>
</comment>
<name>A0AAI9X998_PENTH</name>
<dbReference type="SUPFAM" id="SSF53901">
    <property type="entry name" value="Thiolase-like"/>
    <property type="match status" value="1"/>
</dbReference>
<keyword evidence="2" id="KW-0597">Phosphoprotein</keyword>
<evidence type="ECO:0000259" key="3">
    <source>
        <dbReference type="PROSITE" id="PS52004"/>
    </source>
</evidence>
<dbReference type="PROSITE" id="PS52004">
    <property type="entry name" value="KS3_2"/>
    <property type="match status" value="1"/>
</dbReference>
<gene>
    <name evidence="4" type="ORF">VN97_g4702</name>
</gene>
<dbReference type="GO" id="GO:0044550">
    <property type="term" value="P:secondary metabolite biosynthetic process"/>
    <property type="evidence" value="ECO:0007669"/>
    <property type="project" value="TreeGrafter"/>
</dbReference>
<dbReference type="Pfam" id="PF02801">
    <property type="entry name" value="Ketoacyl-synt_C"/>
    <property type="match status" value="1"/>
</dbReference>
<dbReference type="InterPro" id="IPR014031">
    <property type="entry name" value="Ketoacyl_synth_C"/>
</dbReference>
<proteinExistence type="predicted"/>